<keyword evidence="2" id="KW-0805">Transcription regulation</keyword>
<dbReference type="PROSITE" id="PS50931">
    <property type="entry name" value="HTH_LYSR"/>
    <property type="match status" value="1"/>
</dbReference>
<dbReference type="Gene3D" id="1.10.10.10">
    <property type="entry name" value="Winged helix-like DNA-binding domain superfamily/Winged helix DNA-binding domain"/>
    <property type="match status" value="1"/>
</dbReference>
<reference evidence="6 7" key="1">
    <citation type="submission" date="2016-10" db="EMBL/GenBank/DDBJ databases">
        <authorList>
            <person name="de Groot N.N."/>
        </authorList>
    </citation>
    <scope>NUCLEOTIDE SEQUENCE [LARGE SCALE GENOMIC DNA]</scope>
    <source>
        <strain evidence="7">KMM 9023,NRIC 0796,JCM 17311,KCTC 23692</strain>
    </source>
</reference>
<dbReference type="InterPro" id="IPR000847">
    <property type="entry name" value="LysR_HTH_N"/>
</dbReference>
<dbReference type="InterPro" id="IPR058163">
    <property type="entry name" value="LysR-type_TF_proteobact-type"/>
</dbReference>
<dbReference type="STRING" id="871652.SAMN04515673_105162"/>
<evidence type="ECO:0000256" key="3">
    <source>
        <dbReference type="ARBA" id="ARBA00023125"/>
    </source>
</evidence>
<gene>
    <name evidence="6" type="ORF">SAMN04515673_105162</name>
</gene>
<keyword evidence="4" id="KW-0804">Transcription</keyword>
<feature type="domain" description="HTH lysR-type" evidence="5">
    <location>
        <begin position="7"/>
        <end position="64"/>
    </location>
</feature>
<dbReference type="GO" id="GO:0003700">
    <property type="term" value="F:DNA-binding transcription factor activity"/>
    <property type="evidence" value="ECO:0007669"/>
    <property type="project" value="InterPro"/>
</dbReference>
<evidence type="ECO:0000256" key="4">
    <source>
        <dbReference type="ARBA" id="ARBA00023163"/>
    </source>
</evidence>
<accession>A0A1I6DUK7</accession>
<keyword evidence="3" id="KW-0238">DNA-binding</keyword>
<dbReference type="InterPro" id="IPR036388">
    <property type="entry name" value="WH-like_DNA-bd_sf"/>
</dbReference>
<dbReference type="Pfam" id="PF03466">
    <property type="entry name" value="LysR_substrate"/>
    <property type="match status" value="1"/>
</dbReference>
<dbReference type="EMBL" id="FOYI01000005">
    <property type="protein sequence ID" value="SFR08988.1"/>
    <property type="molecule type" value="Genomic_DNA"/>
</dbReference>
<dbReference type="PRINTS" id="PR00039">
    <property type="entry name" value="HTHLYSR"/>
</dbReference>
<organism evidence="6 7">
    <name type="scientific">Poseidonocella sedimentorum</name>
    <dbReference type="NCBI Taxonomy" id="871652"/>
    <lineage>
        <taxon>Bacteria</taxon>
        <taxon>Pseudomonadati</taxon>
        <taxon>Pseudomonadota</taxon>
        <taxon>Alphaproteobacteria</taxon>
        <taxon>Rhodobacterales</taxon>
        <taxon>Roseobacteraceae</taxon>
        <taxon>Poseidonocella</taxon>
    </lineage>
</organism>
<evidence type="ECO:0000313" key="7">
    <source>
        <dbReference type="Proteomes" id="UP000199302"/>
    </source>
</evidence>
<evidence type="ECO:0000256" key="1">
    <source>
        <dbReference type="ARBA" id="ARBA00009437"/>
    </source>
</evidence>
<evidence type="ECO:0000259" key="5">
    <source>
        <dbReference type="PROSITE" id="PS50931"/>
    </source>
</evidence>
<dbReference type="Proteomes" id="UP000199302">
    <property type="component" value="Unassembled WGS sequence"/>
</dbReference>
<dbReference type="PANTHER" id="PTHR30537">
    <property type="entry name" value="HTH-TYPE TRANSCRIPTIONAL REGULATOR"/>
    <property type="match status" value="1"/>
</dbReference>
<sequence>MDWHAMPPLATLRALEAFARCGTMTAAGEALNITHAAVSQQLRALEERLGIALLERHGKSVSLTPDGLRLARSVCSGFEEMAREIDALTTQQATRSISVTASPGFSAAWLMPRLGTFAEEHPEIGVSINPTREVVQLAPGGADVAIRHGRGDWPGLEAELFLRGPMAVVGAPELIGSRSVDRPEDLAEFRWFQEIGMAEANEWLTRHGVCDQRPGGLFQAPGNLVMDGVRNGQGVAVLCRSFIEPDLASGRLKVLFEEDDGRAYWLVTLPGVQRPALRAFCNWLRKERDRQLADQQG</sequence>
<dbReference type="AlphaFoldDB" id="A0A1I6DUK7"/>
<dbReference type="RefSeq" id="WP_092079669.1">
    <property type="nucleotide sequence ID" value="NZ_FOYI01000005.1"/>
</dbReference>
<dbReference type="Gene3D" id="3.40.190.10">
    <property type="entry name" value="Periplasmic binding protein-like II"/>
    <property type="match status" value="2"/>
</dbReference>
<dbReference type="SUPFAM" id="SSF53850">
    <property type="entry name" value="Periplasmic binding protein-like II"/>
    <property type="match status" value="1"/>
</dbReference>
<dbReference type="PANTHER" id="PTHR30537:SF26">
    <property type="entry name" value="GLYCINE CLEAVAGE SYSTEM TRANSCRIPTIONAL ACTIVATOR"/>
    <property type="match status" value="1"/>
</dbReference>
<evidence type="ECO:0000313" key="6">
    <source>
        <dbReference type="EMBL" id="SFR08988.1"/>
    </source>
</evidence>
<evidence type="ECO:0000256" key="2">
    <source>
        <dbReference type="ARBA" id="ARBA00023015"/>
    </source>
</evidence>
<dbReference type="Pfam" id="PF00126">
    <property type="entry name" value="HTH_1"/>
    <property type="match status" value="1"/>
</dbReference>
<dbReference type="InterPro" id="IPR005119">
    <property type="entry name" value="LysR_subst-bd"/>
</dbReference>
<name>A0A1I6DUK7_9RHOB</name>
<keyword evidence="7" id="KW-1185">Reference proteome</keyword>
<dbReference type="InterPro" id="IPR036390">
    <property type="entry name" value="WH_DNA-bd_sf"/>
</dbReference>
<protein>
    <submittedName>
        <fullName evidence="6">LysR family transcriptional regulator, glycine cleavage system transcriptional activator</fullName>
    </submittedName>
</protein>
<proteinExistence type="inferred from homology"/>
<dbReference type="GO" id="GO:0006351">
    <property type="term" value="P:DNA-templated transcription"/>
    <property type="evidence" value="ECO:0007669"/>
    <property type="project" value="TreeGrafter"/>
</dbReference>
<dbReference type="OrthoDB" id="7328368at2"/>
<dbReference type="GO" id="GO:0043565">
    <property type="term" value="F:sequence-specific DNA binding"/>
    <property type="evidence" value="ECO:0007669"/>
    <property type="project" value="TreeGrafter"/>
</dbReference>
<dbReference type="SUPFAM" id="SSF46785">
    <property type="entry name" value="Winged helix' DNA-binding domain"/>
    <property type="match status" value="1"/>
</dbReference>
<comment type="similarity">
    <text evidence="1">Belongs to the LysR transcriptional regulatory family.</text>
</comment>